<gene>
    <name evidence="7" type="ORF">EJC49_08110</name>
</gene>
<dbReference type="PANTHER" id="PTHR43875:SF1">
    <property type="entry name" value="OSMOPROTECTIVE COMPOUNDS UPTAKE ATP-BINDING PROTEIN GGTA"/>
    <property type="match status" value="1"/>
</dbReference>
<keyword evidence="4" id="KW-0547">Nucleotide-binding</keyword>
<reference evidence="7 8" key="1">
    <citation type="submission" date="2018-12" db="EMBL/GenBank/DDBJ databases">
        <title>Mesorhizobium carbonis sp. nov., isolated from coal mine water.</title>
        <authorList>
            <person name="Xin W."/>
            <person name="Xu Z."/>
            <person name="Xiang F."/>
            <person name="Zhang J."/>
            <person name="Xi L."/>
            <person name="Liu J."/>
        </authorList>
    </citation>
    <scope>NUCLEOTIDE SEQUENCE [LARGE SCALE GENOMIC DNA]</scope>
    <source>
        <strain evidence="7 8">B2.3</strain>
    </source>
</reference>
<dbReference type="InterPro" id="IPR017871">
    <property type="entry name" value="ABC_transporter-like_CS"/>
</dbReference>
<evidence type="ECO:0000259" key="6">
    <source>
        <dbReference type="PROSITE" id="PS50893"/>
    </source>
</evidence>
<dbReference type="InterPro" id="IPR012340">
    <property type="entry name" value="NA-bd_OB-fold"/>
</dbReference>
<evidence type="ECO:0000313" key="8">
    <source>
        <dbReference type="Proteomes" id="UP000278398"/>
    </source>
</evidence>
<dbReference type="Gene3D" id="3.40.50.300">
    <property type="entry name" value="P-loop containing nucleotide triphosphate hydrolases"/>
    <property type="match status" value="1"/>
</dbReference>
<dbReference type="Gene3D" id="2.40.50.140">
    <property type="entry name" value="Nucleic acid-binding proteins"/>
    <property type="match status" value="1"/>
</dbReference>
<evidence type="ECO:0000256" key="5">
    <source>
        <dbReference type="ARBA" id="ARBA00022840"/>
    </source>
</evidence>
<dbReference type="Pfam" id="PF17912">
    <property type="entry name" value="OB_MalK"/>
    <property type="match status" value="1"/>
</dbReference>
<feature type="domain" description="ABC transporter" evidence="6">
    <location>
        <begin position="4"/>
        <end position="252"/>
    </location>
</feature>
<comment type="caution">
    <text evidence="7">The sequence shown here is derived from an EMBL/GenBank/DDBJ whole genome shotgun (WGS) entry which is preliminary data.</text>
</comment>
<dbReference type="GO" id="GO:0005524">
    <property type="term" value="F:ATP binding"/>
    <property type="evidence" value="ECO:0007669"/>
    <property type="project" value="UniProtKB-KW"/>
</dbReference>
<evidence type="ECO:0000313" key="7">
    <source>
        <dbReference type="EMBL" id="RST86874.1"/>
    </source>
</evidence>
<name>A0A429YZP5_9HYPH</name>
<evidence type="ECO:0000256" key="2">
    <source>
        <dbReference type="ARBA" id="ARBA00005417"/>
    </source>
</evidence>
<dbReference type="InterPro" id="IPR047641">
    <property type="entry name" value="ABC_transpr_MalK/UgpC-like"/>
</dbReference>
<dbReference type="InterPro" id="IPR008995">
    <property type="entry name" value="Mo/tungstate-bd_C_term_dom"/>
</dbReference>
<dbReference type="SUPFAM" id="SSF52540">
    <property type="entry name" value="P-loop containing nucleoside triphosphate hydrolases"/>
    <property type="match status" value="1"/>
</dbReference>
<dbReference type="PROSITE" id="PS50893">
    <property type="entry name" value="ABC_TRANSPORTER_2"/>
    <property type="match status" value="1"/>
</dbReference>
<proteinExistence type="inferred from homology"/>
<comment type="similarity">
    <text evidence="2">Belongs to the ABC transporter superfamily.</text>
</comment>
<dbReference type="PROSITE" id="PS00211">
    <property type="entry name" value="ABC_TRANSPORTER_1"/>
    <property type="match status" value="1"/>
</dbReference>
<dbReference type="FunFam" id="3.40.50.300:FF:000042">
    <property type="entry name" value="Maltose/maltodextrin ABC transporter, ATP-binding protein"/>
    <property type="match status" value="1"/>
</dbReference>
<dbReference type="SMART" id="SM00382">
    <property type="entry name" value="AAA"/>
    <property type="match status" value="1"/>
</dbReference>
<evidence type="ECO:0000256" key="3">
    <source>
        <dbReference type="ARBA" id="ARBA00022448"/>
    </source>
</evidence>
<evidence type="ECO:0000256" key="1">
    <source>
        <dbReference type="ARBA" id="ARBA00004417"/>
    </source>
</evidence>
<sequence length="385" mass="41112">MASLEIDGVSKRYGDNLILDGVSVDVPDGAFLTLVGPSGCGKSTLLRILAGLELQDAGSLRIGGHEVSHLRPSRRDIAMVFQSYALYPHMTVAQNIAIPLILRRLPLWQRLPLMARLLPQARSTLARIDAEVQAAMEMLGLTSLAERRPVQLSGGQRQRVALGRALVRQPAVFLLDEPLSNLDAKLRVHMRSEIAQLHGRLGTTFVYVTHDQIEAMTMSTHVAVMMEGRLLQVATPSEIYADPADLRVAEFIGSPKINVLPARVGADGTLTGVGLPVSGSVAAAPGTAVQLGLRPEHLILRRGGGRGTVSAIEDTGPERFVSLVLDASDAPVVARVAPDHCAGLRVGDDVSLAVLPGKALVFDHAGARLGFDHPAMTPGEFDHVR</sequence>
<dbReference type="Pfam" id="PF00005">
    <property type="entry name" value="ABC_tran"/>
    <property type="match status" value="1"/>
</dbReference>
<keyword evidence="8" id="KW-1185">Reference proteome</keyword>
<dbReference type="RefSeq" id="WP_126699097.1">
    <property type="nucleotide sequence ID" value="NZ_RWKW01000030.1"/>
</dbReference>
<dbReference type="Proteomes" id="UP000278398">
    <property type="component" value="Unassembled WGS sequence"/>
</dbReference>
<dbReference type="PANTHER" id="PTHR43875">
    <property type="entry name" value="MALTODEXTRIN IMPORT ATP-BINDING PROTEIN MSMX"/>
    <property type="match status" value="1"/>
</dbReference>
<dbReference type="InterPro" id="IPR003439">
    <property type="entry name" value="ABC_transporter-like_ATP-bd"/>
</dbReference>
<keyword evidence="3" id="KW-0813">Transport</keyword>
<evidence type="ECO:0000256" key="4">
    <source>
        <dbReference type="ARBA" id="ARBA00022741"/>
    </source>
</evidence>
<dbReference type="SUPFAM" id="SSF50331">
    <property type="entry name" value="MOP-like"/>
    <property type="match status" value="1"/>
</dbReference>
<keyword evidence="5 7" id="KW-0067">ATP-binding</keyword>
<dbReference type="GO" id="GO:0055052">
    <property type="term" value="C:ATP-binding cassette (ABC) transporter complex, substrate-binding subunit-containing"/>
    <property type="evidence" value="ECO:0007669"/>
    <property type="project" value="TreeGrafter"/>
</dbReference>
<dbReference type="GO" id="GO:0016887">
    <property type="term" value="F:ATP hydrolysis activity"/>
    <property type="evidence" value="ECO:0007669"/>
    <property type="project" value="InterPro"/>
</dbReference>
<comment type="subcellular location">
    <subcellularLocation>
        <location evidence="1">Cell inner membrane</location>
        <topology evidence="1">Peripheral membrane protein</topology>
    </subcellularLocation>
</comment>
<dbReference type="InterPro" id="IPR027417">
    <property type="entry name" value="P-loop_NTPase"/>
</dbReference>
<dbReference type="InterPro" id="IPR003593">
    <property type="entry name" value="AAA+_ATPase"/>
</dbReference>
<dbReference type="EMBL" id="RWKW01000030">
    <property type="protein sequence ID" value="RST86874.1"/>
    <property type="molecule type" value="Genomic_DNA"/>
</dbReference>
<dbReference type="Gene3D" id="2.40.50.100">
    <property type="match status" value="1"/>
</dbReference>
<protein>
    <submittedName>
        <fullName evidence="7">ABC transporter ATP-binding protein</fullName>
    </submittedName>
</protein>
<dbReference type="InterPro" id="IPR040582">
    <property type="entry name" value="OB_MalK-like"/>
</dbReference>
<dbReference type="AlphaFoldDB" id="A0A429YZP5"/>
<accession>A0A429YZP5</accession>
<dbReference type="GO" id="GO:0140359">
    <property type="term" value="F:ABC-type transporter activity"/>
    <property type="evidence" value="ECO:0007669"/>
    <property type="project" value="UniProtKB-ARBA"/>
</dbReference>
<organism evidence="7 8">
    <name type="scientific">Aquibium carbonis</name>
    <dbReference type="NCBI Taxonomy" id="2495581"/>
    <lineage>
        <taxon>Bacteria</taxon>
        <taxon>Pseudomonadati</taxon>
        <taxon>Pseudomonadota</taxon>
        <taxon>Alphaproteobacteria</taxon>
        <taxon>Hyphomicrobiales</taxon>
        <taxon>Phyllobacteriaceae</taxon>
        <taxon>Aquibium</taxon>
    </lineage>
</organism>
<dbReference type="OrthoDB" id="9802264at2"/>